<sequence>MIKSAADQKRERGSSNVEGMLYVPMMLILIFGLIQFGLVIHASQKAHAVAAAAYNVARYEGSTAADGRSAAAGLLDRYGMDLPADAVNVTKTATEVRASVKAKAPSLFPFHDGWTIDQEVSGPTERIIAR</sequence>
<keyword evidence="1" id="KW-0812">Transmembrane</keyword>
<reference evidence="3 4" key="1">
    <citation type="submission" date="2019-07" db="EMBL/GenBank/DDBJ databases">
        <title>Analysis of the biochemical properties, biological activity and biotechnological potential of siderophores and biosurfactants produced by Antarctic psychrotolerant bacteria.</title>
        <authorList>
            <person name="Styczynski M."/>
            <person name="Krucon T."/>
            <person name="Decewicz P."/>
            <person name="Dziewit L."/>
        </authorList>
    </citation>
    <scope>NUCLEOTIDE SEQUENCE [LARGE SCALE GENOMIC DNA]</scope>
    <source>
        <strain evidence="3 4">ANT_H27</strain>
    </source>
</reference>
<comment type="caution">
    <text evidence="3">The sequence shown here is derived from an EMBL/GenBank/DDBJ whole genome shotgun (WGS) entry which is preliminary data.</text>
</comment>
<feature type="transmembrane region" description="Helical" evidence="1">
    <location>
        <begin position="21"/>
        <end position="40"/>
    </location>
</feature>
<organism evidence="3 4">
    <name type="scientific">Paeniglutamicibacter gangotriensis</name>
    <dbReference type="NCBI Taxonomy" id="254787"/>
    <lineage>
        <taxon>Bacteria</taxon>
        <taxon>Bacillati</taxon>
        <taxon>Actinomycetota</taxon>
        <taxon>Actinomycetes</taxon>
        <taxon>Micrococcales</taxon>
        <taxon>Micrococcaceae</taxon>
        <taxon>Paeniglutamicibacter</taxon>
    </lineage>
</organism>
<dbReference type="RefSeq" id="WP_149621058.1">
    <property type="nucleotide sequence ID" value="NZ_VOBL01000037.1"/>
</dbReference>
<evidence type="ECO:0000313" key="4">
    <source>
        <dbReference type="Proteomes" id="UP000323856"/>
    </source>
</evidence>
<proteinExistence type="predicted"/>
<name>A0A5B0E252_9MICC</name>
<keyword evidence="1" id="KW-1133">Transmembrane helix</keyword>
<gene>
    <name evidence="3" type="ORF">FQ154_19775</name>
</gene>
<dbReference type="AlphaFoldDB" id="A0A5B0E252"/>
<dbReference type="InterPro" id="IPR012495">
    <property type="entry name" value="TadE-like_dom"/>
</dbReference>
<evidence type="ECO:0000313" key="3">
    <source>
        <dbReference type="EMBL" id="KAA0973094.1"/>
    </source>
</evidence>
<protein>
    <submittedName>
        <fullName evidence="3">Pilus assembly protein</fullName>
    </submittedName>
</protein>
<keyword evidence="1" id="KW-0472">Membrane</keyword>
<dbReference type="Pfam" id="PF07811">
    <property type="entry name" value="TadE"/>
    <property type="match status" value="1"/>
</dbReference>
<dbReference type="Proteomes" id="UP000323856">
    <property type="component" value="Unassembled WGS sequence"/>
</dbReference>
<accession>A0A5B0E252</accession>
<evidence type="ECO:0000259" key="2">
    <source>
        <dbReference type="Pfam" id="PF07811"/>
    </source>
</evidence>
<dbReference type="EMBL" id="VOBL01000037">
    <property type="protein sequence ID" value="KAA0973094.1"/>
    <property type="molecule type" value="Genomic_DNA"/>
</dbReference>
<evidence type="ECO:0000256" key="1">
    <source>
        <dbReference type="SAM" id="Phobius"/>
    </source>
</evidence>
<feature type="domain" description="TadE-like" evidence="2">
    <location>
        <begin position="13"/>
        <end position="53"/>
    </location>
</feature>